<feature type="transmembrane region" description="Helical" evidence="6">
    <location>
        <begin position="339"/>
        <end position="362"/>
    </location>
</feature>
<gene>
    <name evidence="7" type="ORF">GCM10009668_33340</name>
</gene>
<evidence type="ECO:0000256" key="3">
    <source>
        <dbReference type="ARBA" id="ARBA00022989"/>
    </source>
</evidence>
<feature type="transmembrane region" description="Helical" evidence="6">
    <location>
        <begin position="269"/>
        <end position="288"/>
    </location>
</feature>
<feature type="transmembrane region" description="Helical" evidence="6">
    <location>
        <begin position="240"/>
        <end position="257"/>
    </location>
</feature>
<dbReference type="RefSeq" id="WP_343995981.1">
    <property type="nucleotide sequence ID" value="NZ_BAAALG010000012.1"/>
</dbReference>
<sequence>MNSAPRRVRIPRELHPVAWWIWAIGLATAASCTSNPLLLASLVAVAWIVVVSCRSDGFWSRSFKLYLWLGLIVIVIRILFRIVLGGVDDGHILFRLPEIPLPDWAAGIRLFGAVSRESLLAGLYDGMRLAALLIAVGAANALANPKRLMKSLPPALYEIGTAMVVAISVIPQLADSATRVKAAQDLRGGPPGRVRGLRRLLVPILEDAFERSLALAAGMDTRGYGRTAGVTGAQRRATGALMLTGLLGVCVGIYAFLDLTAPRWLATPMLAGGVALALLGFILAGRRVGRSRYRPDRWRLPELVVAGSGVLTGAIGWSVARWEPTIAHPGVTSMPEISMLALCGLLVAIVPLFAAPPPLTAAGRARRADLERTVDERERTVDDLEGSRS</sequence>
<dbReference type="PANTHER" id="PTHR33514">
    <property type="entry name" value="PROTEIN ABCI12, CHLOROPLASTIC"/>
    <property type="match status" value="1"/>
</dbReference>
<evidence type="ECO:0000256" key="5">
    <source>
        <dbReference type="SAM" id="MobiDB-lite"/>
    </source>
</evidence>
<feature type="transmembrane region" description="Helical" evidence="6">
    <location>
        <begin position="126"/>
        <end position="143"/>
    </location>
</feature>
<evidence type="ECO:0000256" key="2">
    <source>
        <dbReference type="ARBA" id="ARBA00022692"/>
    </source>
</evidence>
<accession>A0ABP4EKX8</accession>
<reference evidence="8" key="1">
    <citation type="journal article" date="2019" name="Int. J. Syst. Evol. Microbiol.">
        <title>The Global Catalogue of Microorganisms (GCM) 10K type strain sequencing project: providing services to taxonomists for standard genome sequencing and annotation.</title>
        <authorList>
            <consortium name="The Broad Institute Genomics Platform"/>
            <consortium name="The Broad Institute Genome Sequencing Center for Infectious Disease"/>
            <person name="Wu L."/>
            <person name="Ma J."/>
        </authorList>
    </citation>
    <scope>NUCLEOTIDE SEQUENCE [LARGE SCALE GENOMIC DNA]</scope>
    <source>
        <strain evidence="8">JCM 13008</strain>
    </source>
</reference>
<name>A0ABP4EKX8_9ACTN</name>
<evidence type="ECO:0000313" key="8">
    <source>
        <dbReference type="Proteomes" id="UP001501581"/>
    </source>
</evidence>
<comment type="subcellular location">
    <subcellularLocation>
        <location evidence="1">Membrane</location>
        <topology evidence="1">Multi-pass membrane protein</topology>
    </subcellularLocation>
</comment>
<keyword evidence="8" id="KW-1185">Reference proteome</keyword>
<evidence type="ECO:0000256" key="6">
    <source>
        <dbReference type="SAM" id="Phobius"/>
    </source>
</evidence>
<keyword evidence="4 6" id="KW-0472">Membrane</keyword>
<dbReference type="Pfam" id="PF02361">
    <property type="entry name" value="CbiQ"/>
    <property type="match status" value="1"/>
</dbReference>
<evidence type="ECO:0000256" key="1">
    <source>
        <dbReference type="ARBA" id="ARBA00004141"/>
    </source>
</evidence>
<keyword evidence="2 6" id="KW-0812">Transmembrane</keyword>
<evidence type="ECO:0000313" key="7">
    <source>
        <dbReference type="EMBL" id="GAA1110085.1"/>
    </source>
</evidence>
<dbReference type="CDD" id="cd16914">
    <property type="entry name" value="EcfT"/>
    <property type="match status" value="1"/>
</dbReference>
<feature type="region of interest" description="Disordered" evidence="5">
    <location>
        <begin position="370"/>
        <end position="389"/>
    </location>
</feature>
<dbReference type="EMBL" id="BAAALG010000012">
    <property type="protein sequence ID" value="GAA1110085.1"/>
    <property type="molecule type" value="Genomic_DNA"/>
</dbReference>
<organism evidence="7 8">
    <name type="scientific">Nocardioides dubius</name>
    <dbReference type="NCBI Taxonomy" id="317019"/>
    <lineage>
        <taxon>Bacteria</taxon>
        <taxon>Bacillati</taxon>
        <taxon>Actinomycetota</taxon>
        <taxon>Actinomycetes</taxon>
        <taxon>Propionibacteriales</taxon>
        <taxon>Nocardioidaceae</taxon>
        <taxon>Nocardioides</taxon>
    </lineage>
</organism>
<feature type="transmembrane region" description="Helical" evidence="6">
    <location>
        <begin position="20"/>
        <end position="53"/>
    </location>
</feature>
<protein>
    <submittedName>
        <fullName evidence="7">CbiQ family ECF transporter T component</fullName>
    </submittedName>
</protein>
<feature type="transmembrane region" description="Helical" evidence="6">
    <location>
        <begin position="300"/>
        <end position="319"/>
    </location>
</feature>
<dbReference type="PANTHER" id="PTHR33514:SF15">
    <property type="entry name" value="COBALT TRANSPORT PROTEIN"/>
    <property type="match status" value="1"/>
</dbReference>
<comment type="caution">
    <text evidence="7">The sequence shown here is derived from an EMBL/GenBank/DDBJ whole genome shotgun (WGS) entry which is preliminary data.</text>
</comment>
<dbReference type="PROSITE" id="PS51257">
    <property type="entry name" value="PROKAR_LIPOPROTEIN"/>
    <property type="match status" value="1"/>
</dbReference>
<keyword evidence="3 6" id="KW-1133">Transmembrane helix</keyword>
<dbReference type="Proteomes" id="UP001501581">
    <property type="component" value="Unassembled WGS sequence"/>
</dbReference>
<proteinExistence type="predicted"/>
<dbReference type="InterPro" id="IPR003339">
    <property type="entry name" value="ABC/ECF_trnsptr_transmembrane"/>
</dbReference>
<feature type="transmembrane region" description="Helical" evidence="6">
    <location>
        <begin position="65"/>
        <end position="84"/>
    </location>
</feature>
<evidence type="ECO:0000256" key="4">
    <source>
        <dbReference type="ARBA" id="ARBA00023136"/>
    </source>
</evidence>